<proteinExistence type="predicted"/>
<gene>
    <name evidence="1" type="ORF">SPARVUS_LOCUS3187329</name>
</gene>
<protein>
    <recommendedName>
        <fullName evidence="3">Secreted protein</fullName>
    </recommendedName>
</protein>
<dbReference type="Proteomes" id="UP001162483">
    <property type="component" value="Unassembled WGS sequence"/>
</dbReference>
<name>A0ABN9BM82_9NEOB</name>
<feature type="non-terminal residue" evidence="1">
    <location>
        <position position="61"/>
    </location>
</feature>
<dbReference type="EMBL" id="CATNWA010004761">
    <property type="protein sequence ID" value="CAI9548632.1"/>
    <property type="molecule type" value="Genomic_DNA"/>
</dbReference>
<comment type="caution">
    <text evidence="1">The sequence shown here is derived from an EMBL/GenBank/DDBJ whole genome shotgun (WGS) entry which is preliminary data.</text>
</comment>
<keyword evidence="2" id="KW-1185">Reference proteome</keyword>
<evidence type="ECO:0000313" key="1">
    <source>
        <dbReference type="EMBL" id="CAI9548632.1"/>
    </source>
</evidence>
<accession>A0ABN9BM82</accession>
<evidence type="ECO:0008006" key="3">
    <source>
        <dbReference type="Google" id="ProtNLM"/>
    </source>
</evidence>
<reference evidence="1" key="1">
    <citation type="submission" date="2023-05" db="EMBL/GenBank/DDBJ databases">
        <authorList>
            <person name="Stuckert A."/>
        </authorList>
    </citation>
    <scope>NUCLEOTIDE SEQUENCE</scope>
</reference>
<evidence type="ECO:0000313" key="2">
    <source>
        <dbReference type="Proteomes" id="UP001162483"/>
    </source>
</evidence>
<organism evidence="1 2">
    <name type="scientific">Staurois parvus</name>
    <dbReference type="NCBI Taxonomy" id="386267"/>
    <lineage>
        <taxon>Eukaryota</taxon>
        <taxon>Metazoa</taxon>
        <taxon>Chordata</taxon>
        <taxon>Craniata</taxon>
        <taxon>Vertebrata</taxon>
        <taxon>Euteleostomi</taxon>
        <taxon>Amphibia</taxon>
        <taxon>Batrachia</taxon>
        <taxon>Anura</taxon>
        <taxon>Neobatrachia</taxon>
        <taxon>Ranoidea</taxon>
        <taxon>Ranidae</taxon>
        <taxon>Staurois</taxon>
    </lineage>
</organism>
<sequence>MARPAVSALLYCFAWPRYPDPACFCPDSARTLPVLTSASPDHSPRLLLVPCLPVCYRPGLP</sequence>